<reference evidence="2 3" key="1">
    <citation type="journal article" date="2013" name="Curr. Biol.">
        <title>The Genome of the Foraminiferan Reticulomyxa filosa.</title>
        <authorList>
            <person name="Glockner G."/>
            <person name="Hulsmann N."/>
            <person name="Schleicher M."/>
            <person name="Noegel A.A."/>
            <person name="Eichinger L."/>
            <person name="Gallinger C."/>
            <person name="Pawlowski J."/>
            <person name="Sierra R."/>
            <person name="Euteneuer U."/>
            <person name="Pillet L."/>
            <person name="Moustafa A."/>
            <person name="Platzer M."/>
            <person name="Groth M."/>
            <person name="Szafranski K."/>
            <person name="Schliwa M."/>
        </authorList>
    </citation>
    <scope>NUCLEOTIDE SEQUENCE [LARGE SCALE GENOMIC DNA]</scope>
</reference>
<evidence type="ECO:0000313" key="3">
    <source>
        <dbReference type="Proteomes" id="UP000023152"/>
    </source>
</evidence>
<sequence>MSIQSTPQNLAKKRVYTERTTTKLTTETQEEVLSSPSSSPDICEESSTDKLYHIIRFFPDKSNEYGVSSEEEAIELYRPVFGIVNENEDSVAEIKKGTIVQLLPSNIDIYDLKKKTFRNGRK</sequence>
<accession>X6NQN4</accession>
<dbReference type="AlphaFoldDB" id="X6NQN4"/>
<gene>
    <name evidence="2" type="ORF">RFI_09122</name>
</gene>
<dbReference type="EMBL" id="ASPP01006922">
    <property type="protein sequence ID" value="ETO28009.1"/>
    <property type="molecule type" value="Genomic_DNA"/>
</dbReference>
<dbReference type="Proteomes" id="UP000023152">
    <property type="component" value="Unassembled WGS sequence"/>
</dbReference>
<protein>
    <submittedName>
        <fullName evidence="2">Uncharacterized protein</fullName>
    </submittedName>
</protein>
<evidence type="ECO:0000256" key="1">
    <source>
        <dbReference type="SAM" id="MobiDB-lite"/>
    </source>
</evidence>
<evidence type="ECO:0000313" key="2">
    <source>
        <dbReference type="EMBL" id="ETO28009.1"/>
    </source>
</evidence>
<comment type="caution">
    <text evidence="2">The sequence shown here is derived from an EMBL/GenBank/DDBJ whole genome shotgun (WGS) entry which is preliminary data.</text>
</comment>
<keyword evidence="3" id="KW-1185">Reference proteome</keyword>
<feature type="region of interest" description="Disordered" evidence="1">
    <location>
        <begin position="1"/>
        <end position="21"/>
    </location>
</feature>
<proteinExistence type="predicted"/>
<name>X6NQN4_RETFI</name>
<organism evidence="2 3">
    <name type="scientific">Reticulomyxa filosa</name>
    <dbReference type="NCBI Taxonomy" id="46433"/>
    <lineage>
        <taxon>Eukaryota</taxon>
        <taxon>Sar</taxon>
        <taxon>Rhizaria</taxon>
        <taxon>Retaria</taxon>
        <taxon>Foraminifera</taxon>
        <taxon>Monothalamids</taxon>
        <taxon>Reticulomyxidae</taxon>
        <taxon>Reticulomyxa</taxon>
    </lineage>
</organism>